<dbReference type="GO" id="GO:0004316">
    <property type="term" value="F:3-oxoacyl-[acyl-carrier-protein] reductase (NADPH) activity"/>
    <property type="evidence" value="ECO:0007669"/>
    <property type="project" value="UniProtKB-EC"/>
</dbReference>
<dbReference type="InterPro" id="IPR036291">
    <property type="entry name" value="NAD(P)-bd_dom_sf"/>
</dbReference>
<dbReference type="Gene3D" id="3.40.50.720">
    <property type="entry name" value="NAD(P)-binding Rossmann-like Domain"/>
    <property type="match status" value="1"/>
</dbReference>
<dbReference type="EC" id="1.1.1.100" evidence="5"/>
<comment type="similarity">
    <text evidence="1">Belongs to the short-chain dehydrogenases/reductases (SDR) family.</text>
</comment>
<evidence type="ECO:0000259" key="4">
    <source>
        <dbReference type="SMART" id="SM00822"/>
    </source>
</evidence>
<keyword evidence="2" id="KW-0521">NADP</keyword>
<dbReference type="SUPFAM" id="SSF51735">
    <property type="entry name" value="NAD(P)-binding Rossmann-fold domains"/>
    <property type="match status" value="1"/>
</dbReference>
<dbReference type="SMART" id="SM00822">
    <property type="entry name" value="PKS_KR"/>
    <property type="match status" value="1"/>
</dbReference>
<evidence type="ECO:0000256" key="2">
    <source>
        <dbReference type="ARBA" id="ARBA00022857"/>
    </source>
</evidence>
<dbReference type="Proteomes" id="UP000494183">
    <property type="component" value="Unassembled WGS sequence"/>
</dbReference>
<proteinExistence type="inferred from homology"/>
<feature type="domain" description="Ketoreductase" evidence="4">
    <location>
        <begin position="22"/>
        <end position="206"/>
    </location>
</feature>
<accession>A0A6S7F459</accession>
<name>A0A6S7F459_9BURK</name>
<dbReference type="PRINTS" id="PR00080">
    <property type="entry name" value="SDRFAMILY"/>
</dbReference>
<evidence type="ECO:0000256" key="1">
    <source>
        <dbReference type="ARBA" id="ARBA00006484"/>
    </source>
</evidence>
<evidence type="ECO:0000313" key="5">
    <source>
        <dbReference type="EMBL" id="CAB3929199.1"/>
    </source>
</evidence>
<keyword evidence="6" id="KW-1185">Reference proteome</keyword>
<dbReference type="EMBL" id="CADILH010000001">
    <property type="protein sequence ID" value="CAB3929199.1"/>
    <property type="molecule type" value="Genomic_DNA"/>
</dbReference>
<gene>
    <name evidence="5" type="primary">fabG_1</name>
    <name evidence="5" type="ORF">LMG6000_00251</name>
</gene>
<evidence type="ECO:0000256" key="3">
    <source>
        <dbReference type="ARBA" id="ARBA00023002"/>
    </source>
</evidence>
<evidence type="ECO:0000313" key="6">
    <source>
        <dbReference type="Proteomes" id="UP000494183"/>
    </source>
</evidence>
<dbReference type="PANTHER" id="PTHR43639:SF1">
    <property type="entry name" value="SHORT-CHAIN DEHYDROGENASE_REDUCTASE FAMILY PROTEIN"/>
    <property type="match status" value="1"/>
</dbReference>
<protein>
    <submittedName>
        <fullName evidence="5">3-oxoacyl-[acyl-carrier-protein] reductase FabG</fullName>
        <ecNumber evidence="5">1.1.1.100</ecNumber>
    </submittedName>
</protein>
<sequence length="268" mass="28374">MDPTRNGNRMSNNTSLDSLAGKTALVTGASRGIGRAIAFALGRRGARVAVHYNAASDAAEDVVRQIRDAGGEAWSLQADLAQPDAAATLARDLRAALKERYDDDGLDILVNNAGVGLRARLAEVTPEAFDRVLQVNLKTPFFLIQETLPFLRDQGRIVNISSMGTRAAYPEMSVYAPAKAGLEALTLLLAGELGERGITINAVLPGATATDLNARARDPEQSKLIAKTIALGRVGQPDDIADIVAFLASNEGRWITGQSIDATGGQRL</sequence>
<keyword evidence="3 5" id="KW-0560">Oxidoreductase</keyword>
<organism evidence="5 6">
    <name type="scientific">Achromobacter insolitus</name>
    <dbReference type="NCBI Taxonomy" id="217204"/>
    <lineage>
        <taxon>Bacteria</taxon>
        <taxon>Pseudomonadati</taxon>
        <taxon>Pseudomonadota</taxon>
        <taxon>Betaproteobacteria</taxon>
        <taxon>Burkholderiales</taxon>
        <taxon>Alcaligenaceae</taxon>
        <taxon>Achromobacter</taxon>
    </lineage>
</organism>
<dbReference type="InterPro" id="IPR002347">
    <property type="entry name" value="SDR_fam"/>
</dbReference>
<dbReference type="PANTHER" id="PTHR43639">
    <property type="entry name" value="OXIDOREDUCTASE, SHORT-CHAIN DEHYDROGENASE/REDUCTASE FAMILY (AFU_ORTHOLOGUE AFUA_5G02870)"/>
    <property type="match status" value="1"/>
</dbReference>
<reference evidence="5 6" key="1">
    <citation type="submission" date="2020-04" db="EMBL/GenBank/DDBJ databases">
        <authorList>
            <person name="De Canck E."/>
        </authorList>
    </citation>
    <scope>NUCLEOTIDE SEQUENCE [LARGE SCALE GENOMIC DNA]</scope>
    <source>
        <strain evidence="5 6">LMG 6000</strain>
    </source>
</reference>
<dbReference type="InterPro" id="IPR057326">
    <property type="entry name" value="KR_dom"/>
</dbReference>
<dbReference type="FunFam" id="3.40.50.720:FF:000374">
    <property type="entry name" value="3-oxoacyl-(Acyl-carrier-protein) reductase"/>
    <property type="match status" value="1"/>
</dbReference>
<dbReference type="AlphaFoldDB" id="A0A6S7F459"/>
<dbReference type="PRINTS" id="PR00081">
    <property type="entry name" value="GDHRDH"/>
</dbReference>
<dbReference type="Pfam" id="PF13561">
    <property type="entry name" value="adh_short_C2"/>
    <property type="match status" value="1"/>
</dbReference>